<dbReference type="SUPFAM" id="SSF46785">
    <property type="entry name" value="Winged helix' DNA-binding domain"/>
    <property type="match status" value="1"/>
</dbReference>
<dbReference type="AlphaFoldDB" id="A0A7C5Q7N2"/>
<dbReference type="Gene3D" id="3.30.70.920">
    <property type="match status" value="1"/>
</dbReference>
<keyword evidence="3" id="KW-0804">Transcription</keyword>
<evidence type="ECO:0000313" key="5">
    <source>
        <dbReference type="EMBL" id="HHK69167.1"/>
    </source>
</evidence>
<dbReference type="PROSITE" id="PS50956">
    <property type="entry name" value="HTH_ASNC_2"/>
    <property type="match status" value="1"/>
</dbReference>
<dbReference type="InterPro" id="IPR019887">
    <property type="entry name" value="Tscrpt_reg_AsnC/Lrp_C"/>
</dbReference>
<dbReference type="PANTHER" id="PTHR30154:SF50">
    <property type="entry name" value="TRANSCRIPTIONAL REGULATOR, ASNC FAMILY"/>
    <property type="match status" value="1"/>
</dbReference>
<dbReference type="GO" id="GO:0005829">
    <property type="term" value="C:cytosol"/>
    <property type="evidence" value="ECO:0007669"/>
    <property type="project" value="TreeGrafter"/>
</dbReference>
<dbReference type="Pfam" id="PF13412">
    <property type="entry name" value="HTH_24"/>
    <property type="match status" value="1"/>
</dbReference>
<keyword evidence="2" id="KW-0238">DNA-binding</keyword>
<evidence type="ECO:0000256" key="3">
    <source>
        <dbReference type="ARBA" id="ARBA00023163"/>
    </source>
</evidence>
<dbReference type="Pfam" id="PF01037">
    <property type="entry name" value="AsnC_trans_reg"/>
    <property type="match status" value="1"/>
</dbReference>
<dbReference type="PRINTS" id="PR00033">
    <property type="entry name" value="HTHASNC"/>
</dbReference>
<dbReference type="InterPro" id="IPR000485">
    <property type="entry name" value="AsnC-type_HTH_dom"/>
</dbReference>
<name>A0A7C5Q7N2_CALS0</name>
<dbReference type="PANTHER" id="PTHR30154">
    <property type="entry name" value="LEUCINE-RESPONSIVE REGULATORY PROTEIN"/>
    <property type="match status" value="1"/>
</dbReference>
<evidence type="ECO:0000259" key="4">
    <source>
        <dbReference type="PROSITE" id="PS50956"/>
    </source>
</evidence>
<dbReference type="PROSITE" id="PS00519">
    <property type="entry name" value="HTH_ASNC_1"/>
    <property type="match status" value="1"/>
</dbReference>
<evidence type="ECO:0000256" key="1">
    <source>
        <dbReference type="ARBA" id="ARBA00023015"/>
    </source>
</evidence>
<dbReference type="SUPFAM" id="SSF54909">
    <property type="entry name" value="Dimeric alpha+beta barrel"/>
    <property type="match status" value="1"/>
</dbReference>
<protein>
    <submittedName>
        <fullName evidence="5">Lrp/AsnC family transcriptional regulator</fullName>
    </submittedName>
</protein>
<comment type="caution">
    <text evidence="5">The sequence shown here is derived from an EMBL/GenBank/DDBJ whole genome shotgun (WGS) entry which is preliminary data.</text>
</comment>
<gene>
    <name evidence="5" type="ORF">ENM11_08505</name>
</gene>
<dbReference type="InterPro" id="IPR011991">
    <property type="entry name" value="ArsR-like_HTH"/>
</dbReference>
<sequence>MQAEVDEADKAIIEILKRDARKSFTDIAKQLNLSEGAVRRRVKNLVDRGVIKSFTIELAKDYNVMAVTFVSVTPSVPTPEVADKLVKINGVDEVYEITGARDVMAIISVPSMSHLNKVIEEIRNVQGVNETNTSIVLRMIKKSSL</sequence>
<proteinExistence type="predicted"/>
<dbReference type="InterPro" id="IPR019885">
    <property type="entry name" value="Tscrpt_reg_HTH_AsnC-type_CS"/>
</dbReference>
<dbReference type="EMBL" id="DRWN01000069">
    <property type="protein sequence ID" value="HHK69167.1"/>
    <property type="molecule type" value="Genomic_DNA"/>
</dbReference>
<evidence type="ECO:0000256" key="2">
    <source>
        <dbReference type="ARBA" id="ARBA00023125"/>
    </source>
</evidence>
<dbReference type="Gene3D" id="1.10.10.10">
    <property type="entry name" value="Winged helix-like DNA-binding domain superfamily/Winged helix DNA-binding domain"/>
    <property type="match status" value="1"/>
</dbReference>
<keyword evidence="1" id="KW-0805">Transcription regulation</keyword>
<accession>A0A7C5Q7N2</accession>
<feature type="domain" description="HTH asnC-type" evidence="4">
    <location>
        <begin position="5"/>
        <end position="58"/>
    </location>
</feature>
<dbReference type="GO" id="GO:0043200">
    <property type="term" value="P:response to amino acid"/>
    <property type="evidence" value="ECO:0007669"/>
    <property type="project" value="TreeGrafter"/>
</dbReference>
<dbReference type="CDD" id="cd00090">
    <property type="entry name" value="HTH_ARSR"/>
    <property type="match status" value="1"/>
</dbReference>
<reference evidence="5" key="1">
    <citation type="journal article" date="2020" name="mSystems">
        <title>Genome- and Community-Level Interaction Insights into Carbon Utilization and Element Cycling Functions of Hydrothermarchaeota in Hydrothermal Sediment.</title>
        <authorList>
            <person name="Zhou Z."/>
            <person name="Liu Y."/>
            <person name="Xu W."/>
            <person name="Pan J."/>
            <person name="Luo Z.H."/>
            <person name="Li M."/>
        </authorList>
    </citation>
    <scope>NUCLEOTIDE SEQUENCE [LARGE SCALE GENOMIC DNA]</scope>
    <source>
        <strain evidence="5">SpSt-1056</strain>
    </source>
</reference>
<organism evidence="5">
    <name type="scientific">Caldiarchaeum subterraneum</name>
    <dbReference type="NCBI Taxonomy" id="311458"/>
    <lineage>
        <taxon>Archaea</taxon>
        <taxon>Nitrososphaerota</taxon>
        <taxon>Candidatus Caldarchaeales</taxon>
        <taxon>Candidatus Caldarchaeaceae</taxon>
        <taxon>Candidatus Caldarchaeum</taxon>
    </lineage>
</organism>
<dbReference type="InterPro" id="IPR019888">
    <property type="entry name" value="Tscrpt_reg_AsnC-like"/>
</dbReference>
<dbReference type="InterPro" id="IPR011008">
    <property type="entry name" value="Dimeric_a/b-barrel"/>
</dbReference>
<dbReference type="SMART" id="SM00344">
    <property type="entry name" value="HTH_ASNC"/>
    <property type="match status" value="1"/>
</dbReference>
<dbReference type="InterPro" id="IPR036388">
    <property type="entry name" value="WH-like_DNA-bd_sf"/>
</dbReference>
<dbReference type="GO" id="GO:0043565">
    <property type="term" value="F:sequence-specific DNA binding"/>
    <property type="evidence" value="ECO:0007669"/>
    <property type="project" value="InterPro"/>
</dbReference>
<dbReference type="InterPro" id="IPR036390">
    <property type="entry name" value="WH_DNA-bd_sf"/>
</dbReference>